<dbReference type="EMBL" id="JABFIF010000001">
    <property type="protein sequence ID" value="NOH14850.1"/>
    <property type="molecule type" value="Genomic_DNA"/>
</dbReference>
<protein>
    <submittedName>
        <fullName evidence="1">DUF4435 domain-containing protein</fullName>
    </submittedName>
</protein>
<name>A0A7Y3V533_CLOCO</name>
<sequence length="290" mass="34060">MTKNPAVIVEGKDDIKFYKNLCENIKKNIEVIAVDNIKGVADGCTGVIECIESIQDDIKKNINNLKYILGIIDGDVRCYRDEIPNNIYGIFVLKYYSYESHFVTRQNLKNIVGLTASVGKSYIDDKTLDYIEKDVQNDYKKIFYVSLEALKNACIKEYDSIISYKDKPEYIFNNLYTGKNIMKSLMRKKNQLDEFAKQYNITFSDFKKVIKGKWLLYTYYNSVYRNLKKLPDACRNNIITKCQYCKSGQPEKCLWNLDYNYKLEYIISIALNYYDNNELEYINDRLKQLA</sequence>
<gene>
    <name evidence="1" type="ORF">HMJ28_00345</name>
</gene>
<comment type="caution">
    <text evidence="1">The sequence shown here is derived from an EMBL/GenBank/DDBJ whole genome shotgun (WGS) entry which is preliminary data.</text>
</comment>
<evidence type="ECO:0000313" key="1">
    <source>
        <dbReference type="EMBL" id="NOH14850.1"/>
    </source>
</evidence>
<proteinExistence type="predicted"/>
<dbReference type="Proteomes" id="UP000528432">
    <property type="component" value="Unassembled WGS sequence"/>
</dbReference>
<accession>A0A7Y3V533</accession>
<dbReference type="AlphaFoldDB" id="A0A7Y3V533"/>
<organism evidence="1 2">
    <name type="scientific">Clostridium cochlearium</name>
    <dbReference type="NCBI Taxonomy" id="1494"/>
    <lineage>
        <taxon>Bacteria</taxon>
        <taxon>Bacillati</taxon>
        <taxon>Bacillota</taxon>
        <taxon>Clostridia</taxon>
        <taxon>Eubacteriales</taxon>
        <taxon>Clostridiaceae</taxon>
        <taxon>Clostridium</taxon>
    </lineage>
</organism>
<evidence type="ECO:0000313" key="2">
    <source>
        <dbReference type="Proteomes" id="UP000528432"/>
    </source>
</evidence>
<reference evidence="1 2" key="1">
    <citation type="submission" date="2020-05" db="EMBL/GenBank/DDBJ databases">
        <title>Draft genome sequence of Clostridium cochlearium strain AGROS13 isolated from a sheep dairy farm in New Zealand.</title>
        <authorList>
            <person name="Gupta T.B."/>
            <person name="Jauregui R."/>
            <person name="Risson A.N."/>
            <person name="Brightwell G."/>
            <person name="Maclean P."/>
        </authorList>
    </citation>
    <scope>NUCLEOTIDE SEQUENCE [LARGE SCALE GENOMIC DNA]</scope>
    <source>
        <strain evidence="1 2">AGROS13</strain>
    </source>
</reference>